<reference evidence="3 4" key="1">
    <citation type="submission" date="2015-07" db="EMBL/GenBank/DDBJ databases">
        <title>The genome of Melipona quadrifasciata.</title>
        <authorList>
            <person name="Pan H."/>
            <person name="Kapheim K."/>
        </authorList>
    </citation>
    <scope>NUCLEOTIDE SEQUENCE [LARGE SCALE GENOMIC DNA]</scope>
    <source>
        <strain evidence="3">0111107301</strain>
        <tissue evidence="3">Whole body</tissue>
    </source>
</reference>
<keyword evidence="4" id="KW-1185">Reference proteome</keyword>
<dbReference type="EMBL" id="KQ435710">
    <property type="protein sequence ID" value="KOX79877.1"/>
    <property type="molecule type" value="Genomic_DNA"/>
</dbReference>
<dbReference type="InterPro" id="IPR029488">
    <property type="entry name" value="Hmw/CFAP97"/>
</dbReference>
<organism evidence="3 4">
    <name type="scientific">Melipona quadrifasciata</name>
    <dbReference type="NCBI Taxonomy" id="166423"/>
    <lineage>
        <taxon>Eukaryota</taxon>
        <taxon>Metazoa</taxon>
        <taxon>Ecdysozoa</taxon>
        <taxon>Arthropoda</taxon>
        <taxon>Hexapoda</taxon>
        <taxon>Insecta</taxon>
        <taxon>Pterygota</taxon>
        <taxon>Neoptera</taxon>
        <taxon>Endopterygota</taxon>
        <taxon>Hymenoptera</taxon>
        <taxon>Apocrita</taxon>
        <taxon>Aculeata</taxon>
        <taxon>Apoidea</taxon>
        <taxon>Anthophila</taxon>
        <taxon>Apidae</taxon>
        <taxon>Melipona</taxon>
    </lineage>
</organism>
<sequence length="397" mass="45690">MIVAYDPFKREISKIRNKCQRFKAYGLEHVFLYDFKFLMIPTSNISNVFTISKKGKQGTTKSVRIRCGTLFAINSEYIFNAAIRLEAFRNKQRRNAVKFGGSSRPRVMKNPTGELCAHPSKDPKKDRGRFTTHYIPGDLYVISAILIESMLFCKVILTLEHLADQVKRSILNTSDEKIHPETIKSEIRTEYQIPPYSTAPCGVPVETKYNPAAKASNESFSRPILSRHQEIRVMKFCSPKESIELALKLNLVASSFVPWRRGKSYSVAMNAKRGEINFTRAFNGVATTRKEKRKYASTGSPPPARRDWPSGSTNRSFQQNLRIVKKATRAIDVDPPQARPHVAFNAKGLQLEREKQDRIARENFILLKKLRDIMQRKRPGEKSYRLKWDETRCIRTR</sequence>
<dbReference type="PANTHER" id="PTHR33768">
    <property type="entry name" value="MIP11318P"/>
    <property type="match status" value="1"/>
</dbReference>
<evidence type="ECO:0000256" key="1">
    <source>
        <dbReference type="ARBA" id="ARBA00008315"/>
    </source>
</evidence>
<dbReference type="OrthoDB" id="2163395at2759"/>
<dbReference type="InterPro" id="IPR038792">
    <property type="entry name" value="CFAP97D1/2"/>
</dbReference>
<name>A0A0M9A9C4_9HYME</name>
<feature type="region of interest" description="Disordered" evidence="2">
    <location>
        <begin position="289"/>
        <end position="315"/>
    </location>
</feature>
<evidence type="ECO:0000313" key="4">
    <source>
        <dbReference type="Proteomes" id="UP000053105"/>
    </source>
</evidence>
<accession>A0A0M9A9C4</accession>
<comment type="similarity">
    <text evidence="1">Belongs to the CFAP97 family.</text>
</comment>
<proteinExistence type="inferred from homology"/>
<evidence type="ECO:0000313" key="3">
    <source>
        <dbReference type="EMBL" id="KOX79877.1"/>
    </source>
</evidence>
<dbReference type="PANTHER" id="PTHR33768:SF3">
    <property type="entry name" value="MIP11318P"/>
    <property type="match status" value="1"/>
</dbReference>
<evidence type="ECO:0000256" key="2">
    <source>
        <dbReference type="SAM" id="MobiDB-lite"/>
    </source>
</evidence>
<dbReference type="AlphaFoldDB" id="A0A0M9A9C4"/>
<dbReference type="Proteomes" id="UP000053105">
    <property type="component" value="Unassembled WGS sequence"/>
</dbReference>
<dbReference type="Pfam" id="PF13879">
    <property type="entry name" value="Hmw_CFAP97"/>
    <property type="match status" value="1"/>
</dbReference>
<gene>
    <name evidence="3" type="ORF">WN51_11488</name>
</gene>
<dbReference type="STRING" id="166423.A0A0M9A9C4"/>
<protein>
    <submittedName>
        <fullName evidence="3">Uncharacterized protein</fullName>
    </submittedName>
</protein>